<comment type="caution">
    <text evidence="1">The sequence shown here is derived from an EMBL/GenBank/DDBJ whole genome shotgun (WGS) entry which is preliminary data.</text>
</comment>
<evidence type="ECO:0000313" key="2">
    <source>
        <dbReference type="Proteomes" id="UP001196870"/>
    </source>
</evidence>
<sequence length="59" mass="6361">MTDAEIEALAKARGLERAWRDHPADVREAVIQAARIGAAFTRPADPAAEPMPAHAVRQS</sequence>
<name>A0ABS5F8U4_9PROT</name>
<dbReference type="RefSeq" id="WP_211857411.1">
    <property type="nucleotide sequence ID" value="NZ_JAAGBB010000077.1"/>
</dbReference>
<dbReference type="Proteomes" id="UP001196870">
    <property type="component" value="Unassembled WGS sequence"/>
</dbReference>
<evidence type="ECO:0000313" key="1">
    <source>
        <dbReference type="EMBL" id="MBR0668984.1"/>
    </source>
</evidence>
<keyword evidence="2" id="KW-1185">Reference proteome</keyword>
<dbReference type="EMBL" id="JAAGBB010000077">
    <property type="protein sequence ID" value="MBR0668984.1"/>
    <property type="molecule type" value="Genomic_DNA"/>
</dbReference>
<accession>A0ABS5F8U4</accession>
<organism evidence="1 2">
    <name type="scientific">Plastoroseomonas hellenica</name>
    <dbReference type="NCBI Taxonomy" id="2687306"/>
    <lineage>
        <taxon>Bacteria</taxon>
        <taxon>Pseudomonadati</taxon>
        <taxon>Pseudomonadota</taxon>
        <taxon>Alphaproteobacteria</taxon>
        <taxon>Acetobacterales</taxon>
        <taxon>Acetobacteraceae</taxon>
        <taxon>Plastoroseomonas</taxon>
    </lineage>
</organism>
<protein>
    <submittedName>
        <fullName evidence="1">Uncharacterized protein</fullName>
    </submittedName>
</protein>
<proteinExistence type="predicted"/>
<gene>
    <name evidence="1" type="ORF">GXW71_31840</name>
</gene>
<reference evidence="2" key="1">
    <citation type="journal article" date="2021" name="Syst. Appl. Microbiol.">
        <title>Roseomonas hellenica sp. nov., isolated from roots of wild-growing Alkanna tinctoria.</title>
        <authorList>
            <person name="Rat A."/>
            <person name="Naranjo H.D."/>
            <person name="Lebbe L."/>
            <person name="Cnockaert M."/>
            <person name="Krigas N."/>
            <person name="Grigoriadou K."/>
            <person name="Maloupa E."/>
            <person name="Willems A."/>
        </authorList>
    </citation>
    <scope>NUCLEOTIDE SEQUENCE [LARGE SCALE GENOMIC DNA]</scope>
    <source>
        <strain evidence="2">LMG 31523</strain>
    </source>
</reference>